<gene>
    <name evidence="1" type="ORF">M9H77_30425</name>
</gene>
<name>A0ACB9ZZH8_CATRO</name>
<comment type="caution">
    <text evidence="1">The sequence shown here is derived from an EMBL/GenBank/DDBJ whole genome shotgun (WGS) entry which is preliminary data.</text>
</comment>
<organism evidence="1 2">
    <name type="scientific">Catharanthus roseus</name>
    <name type="common">Madagascar periwinkle</name>
    <name type="synonym">Vinca rosea</name>
    <dbReference type="NCBI Taxonomy" id="4058"/>
    <lineage>
        <taxon>Eukaryota</taxon>
        <taxon>Viridiplantae</taxon>
        <taxon>Streptophyta</taxon>
        <taxon>Embryophyta</taxon>
        <taxon>Tracheophyta</taxon>
        <taxon>Spermatophyta</taxon>
        <taxon>Magnoliopsida</taxon>
        <taxon>eudicotyledons</taxon>
        <taxon>Gunneridae</taxon>
        <taxon>Pentapetalae</taxon>
        <taxon>asterids</taxon>
        <taxon>lamiids</taxon>
        <taxon>Gentianales</taxon>
        <taxon>Apocynaceae</taxon>
        <taxon>Rauvolfioideae</taxon>
        <taxon>Vinceae</taxon>
        <taxon>Catharanthinae</taxon>
        <taxon>Catharanthus</taxon>
    </lineage>
</organism>
<dbReference type="EMBL" id="CM044707">
    <property type="protein sequence ID" value="KAI5653238.1"/>
    <property type="molecule type" value="Genomic_DNA"/>
</dbReference>
<dbReference type="Proteomes" id="UP001060085">
    <property type="component" value="Linkage Group LG07"/>
</dbReference>
<protein>
    <submittedName>
        <fullName evidence="1">Uncharacterized protein</fullName>
    </submittedName>
</protein>
<evidence type="ECO:0000313" key="1">
    <source>
        <dbReference type="EMBL" id="KAI5653238.1"/>
    </source>
</evidence>
<proteinExistence type="predicted"/>
<keyword evidence="2" id="KW-1185">Reference proteome</keyword>
<sequence>MSLPQLWRRLSLPSPTPLFSSLWFPISIFSSLFAFLTSPFFATDTCLLLLCCRNLEFFPQAAVGTVTRIAKLVKHEWEFMPDYHNWTCHGEAMWGMNVRTNMSTITETSSNRIRESSMYREMIADVVGPNFNPNLSNYTYKEAPNPEAQKFYDILKSGDTLLYEGCT</sequence>
<evidence type="ECO:0000313" key="2">
    <source>
        <dbReference type="Proteomes" id="UP001060085"/>
    </source>
</evidence>
<accession>A0ACB9ZZH8</accession>
<reference evidence="2" key="1">
    <citation type="journal article" date="2023" name="Nat. Plants">
        <title>Single-cell RNA sequencing provides a high-resolution roadmap for understanding the multicellular compartmentation of specialized metabolism.</title>
        <authorList>
            <person name="Sun S."/>
            <person name="Shen X."/>
            <person name="Li Y."/>
            <person name="Li Y."/>
            <person name="Wang S."/>
            <person name="Li R."/>
            <person name="Zhang H."/>
            <person name="Shen G."/>
            <person name="Guo B."/>
            <person name="Wei J."/>
            <person name="Xu J."/>
            <person name="St-Pierre B."/>
            <person name="Chen S."/>
            <person name="Sun C."/>
        </authorList>
    </citation>
    <scope>NUCLEOTIDE SEQUENCE [LARGE SCALE GENOMIC DNA]</scope>
</reference>